<reference evidence="4" key="1">
    <citation type="submission" date="2009-10" db="EMBL/GenBank/DDBJ databases">
        <title>Diversity of trophic interactions inside an arsenic-rich microbial ecosystem.</title>
        <authorList>
            <person name="Bertin P.N."/>
            <person name="Heinrich-Salmeron A."/>
            <person name="Pelletier E."/>
            <person name="Goulhen-Chollet F."/>
            <person name="Arsene-Ploetze F."/>
            <person name="Gallien S."/>
            <person name="Calteau A."/>
            <person name="Vallenet D."/>
            <person name="Casiot C."/>
            <person name="Chane-Woon-Ming B."/>
            <person name="Giloteaux L."/>
            <person name="Barakat M."/>
            <person name="Bonnefoy V."/>
            <person name="Bruneel O."/>
            <person name="Chandler M."/>
            <person name="Cleiss J."/>
            <person name="Duran R."/>
            <person name="Elbaz-Poulichet F."/>
            <person name="Fonknechten N."/>
            <person name="Lauga B."/>
            <person name="Mornico D."/>
            <person name="Ortet P."/>
            <person name="Schaeffer C."/>
            <person name="Siguier P."/>
            <person name="Alexander Thil Smith A."/>
            <person name="Van Dorsselaer A."/>
            <person name="Weissenbach J."/>
            <person name="Medigue C."/>
            <person name="Le Paslier D."/>
        </authorList>
    </citation>
    <scope>NUCLEOTIDE SEQUENCE</scope>
</reference>
<dbReference type="Gene3D" id="1.10.8.1210">
    <property type="match status" value="1"/>
</dbReference>
<accession>E6PTY8</accession>
<dbReference type="InterPro" id="IPR014362">
    <property type="entry name" value="Glu_DH"/>
</dbReference>
<dbReference type="SUPFAM" id="SSF51735">
    <property type="entry name" value="NAD(P)-binding Rossmann-fold domains"/>
    <property type="match status" value="1"/>
</dbReference>
<comment type="similarity">
    <text evidence="1">Belongs to the Glu/Leu/Phe/Val dehydrogenases family.</text>
</comment>
<dbReference type="EMBL" id="CABM01000052">
    <property type="protein sequence ID" value="CBH98395.1"/>
    <property type="molecule type" value="Genomic_DNA"/>
</dbReference>
<dbReference type="InterPro" id="IPR006095">
    <property type="entry name" value="Glu/Leu/Phe/Val/Trp_DH"/>
</dbReference>
<dbReference type="InterPro" id="IPR046346">
    <property type="entry name" value="Aminoacid_DH-like_N_sf"/>
</dbReference>
<dbReference type="GO" id="GO:0006538">
    <property type="term" value="P:L-glutamate catabolic process"/>
    <property type="evidence" value="ECO:0007669"/>
    <property type="project" value="TreeGrafter"/>
</dbReference>
<dbReference type="PANTHER" id="PTHR11606">
    <property type="entry name" value="GLUTAMATE DEHYDROGENASE"/>
    <property type="match status" value="1"/>
</dbReference>
<gene>
    <name evidence="4" type="primary">gdhA</name>
    <name evidence="4" type="ORF">CARN2_3873</name>
</gene>
<protein>
    <submittedName>
        <fullName evidence="4">Glutamate dehydrogenase (GDH)</fullName>
        <ecNumber evidence="4">1.4.1.3</ecNumber>
    </submittedName>
</protein>
<keyword evidence="2 4" id="KW-0560">Oxidoreductase</keyword>
<dbReference type="InterPro" id="IPR006097">
    <property type="entry name" value="Glu/Leu/Phe/Val/Trp_DH_dimer"/>
</dbReference>
<dbReference type="SMART" id="SM00839">
    <property type="entry name" value="ELFV_dehydrog"/>
    <property type="match status" value="1"/>
</dbReference>
<dbReference type="PRINTS" id="PR00082">
    <property type="entry name" value="GLFDHDRGNASE"/>
</dbReference>
<dbReference type="SUPFAM" id="SSF53223">
    <property type="entry name" value="Aminoacid dehydrogenase-like, N-terminal domain"/>
    <property type="match status" value="1"/>
</dbReference>
<dbReference type="PIRSF" id="PIRSF000185">
    <property type="entry name" value="Glu_DH"/>
    <property type="match status" value="1"/>
</dbReference>
<evidence type="ECO:0000313" key="4">
    <source>
        <dbReference type="EMBL" id="CBH98395.1"/>
    </source>
</evidence>
<dbReference type="Pfam" id="PF02812">
    <property type="entry name" value="ELFV_dehydrog_N"/>
    <property type="match status" value="1"/>
</dbReference>
<dbReference type="Pfam" id="PF00208">
    <property type="entry name" value="ELFV_dehydrog"/>
    <property type="match status" value="1"/>
</dbReference>
<dbReference type="InterPro" id="IPR033922">
    <property type="entry name" value="NAD_bind_Glu_DH"/>
</dbReference>
<dbReference type="Gene3D" id="3.40.50.10860">
    <property type="entry name" value="Leucine Dehydrogenase, chain A, domain 1"/>
    <property type="match status" value="1"/>
</dbReference>
<dbReference type="Gene3D" id="3.40.50.720">
    <property type="entry name" value="NAD(P)-binding Rossmann-like Domain"/>
    <property type="match status" value="1"/>
</dbReference>
<dbReference type="EC" id="1.4.1.3" evidence="4"/>
<dbReference type="GO" id="GO:0004352">
    <property type="term" value="F:glutamate dehydrogenase (NAD+) activity"/>
    <property type="evidence" value="ECO:0007669"/>
    <property type="project" value="TreeGrafter"/>
</dbReference>
<name>E6PTY8_9ZZZZ</name>
<dbReference type="CDD" id="cd01076">
    <property type="entry name" value="NAD_bind_1_Glu_DH"/>
    <property type="match status" value="1"/>
</dbReference>
<proteinExistence type="inferred from homology"/>
<dbReference type="FunFam" id="3.40.50.10860:FF:000003">
    <property type="entry name" value="Glutamate dehydrogenase"/>
    <property type="match status" value="1"/>
</dbReference>
<evidence type="ECO:0000259" key="3">
    <source>
        <dbReference type="SMART" id="SM00839"/>
    </source>
</evidence>
<organism evidence="4">
    <name type="scientific">mine drainage metagenome</name>
    <dbReference type="NCBI Taxonomy" id="410659"/>
    <lineage>
        <taxon>unclassified sequences</taxon>
        <taxon>metagenomes</taxon>
        <taxon>ecological metagenomes</taxon>
    </lineage>
</organism>
<feature type="domain" description="Glutamate/phenylalanine/leucine/valine/L-tryptophan dehydrogenase C-terminal" evidence="3">
    <location>
        <begin position="197"/>
        <end position="427"/>
    </location>
</feature>
<evidence type="ECO:0000256" key="1">
    <source>
        <dbReference type="ARBA" id="ARBA00006382"/>
    </source>
</evidence>
<dbReference type="AlphaFoldDB" id="E6PTY8"/>
<dbReference type="InterPro" id="IPR036291">
    <property type="entry name" value="NAD(P)-bd_dom_sf"/>
</dbReference>
<sequence length="430" mass="46354">MLQKASPKNPLSYIDPQPDSPWQTYLAQVDRVLPYLGDLARWGETLRRPKRALIVDVPIEMDDGTVQHFEGYRVQHNLSRGPGKGGVRYHPQVTLEEVMALAAWMTVKNAAVGLPFGGAKGGIRVEPSRLSRKELERLTRRYTSEIGIIIGPQQDIPAPDVNTNAQIMAWMMDTYSMNIGGTATGVVTGKPVQLGGSLGRVKATGRGVFVTGREAARRIQLPLEGARLAVQGFGNVGSIAAELFADAGAKLVAVQDHTGALQAEQDLDVAALQAHVQQHGGVAGFKGGQAIAADDFWSVPCDILIPAALEGQVTEARARMTTAKLVLEGANGPTLPGADDILAERGVLVVPDVICNAGGVTVSYFEWVQDFSSFFWSEDEINARLDKILGGAFLHIWDTADRLKITLRTAAFVVACERVLEARAERGLYP</sequence>
<comment type="caution">
    <text evidence="4">The sequence shown here is derived from an EMBL/GenBank/DDBJ whole genome shotgun (WGS) entry which is preliminary data.</text>
</comment>
<dbReference type="PANTHER" id="PTHR11606:SF13">
    <property type="entry name" value="GLUTAMATE DEHYDROGENASE 1, MITOCHONDRIAL"/>
    <property type="match status" value="1"/>
</dbReference>
<dbReference type="InterPro" id="IPR006096">
    <property type="entry name" value="Glu/Leu/Phe/Val/Trp_DH_C"/>
</dbReference>
<evidence type="ECO:0000256" key="2">
    <source>
        <dbReference type="ARBA" id="ARBA00023002"/>
    </source>
</evidence>